<name>A0A5R9GFK3_9BACL</name>
<dbReference type="Proteomes" id="UP000309676">
    <property type="component" value="Unassembled WGS sequence"/>
</dbReference>
<evidence type="ECO:0000256" key="1">
    <source>
        <dbReference type="ARBA" id="ARBA00002486"/>
    </source>
</evidence>
<evidence type="ECO:0000313" key="4">
    <source>
        <dbReference type="EMBL" id="TLS52940.1"/>
    </source>
</evidence>
<dbReference type="SUPFAM" id="SSF46785">
    <property type="entry name" value="Winged helix' DNA-binding domain"/>
    <property type="match status" value="1"/>
</dbReference>
<dbReference type="SUPFAM" id="SSF53067">
    <property type="entry name" value="Actin-like ATPase domain"/>
    <property type="match status" value="1"/>
</dbReference>
<organism evidence="4 5">
    <name type="scientific">Paenibacillus antri</name>
    <dbReference type="NCBI Taxonomy" id="2582848"/>
    <lineage>
        <taxon>Bacteria</taxon>
        <taxon>Bacillati</taxon>
        <taxon>Bacillota</taxon>
        <taxon>Bacilli</taxon>
        <taxon>Bacillales</taxon>
        <taxon>Paenibacillaceae</taxon>
        <taxon>Paenibacillus</taxon>
    </lineage>
</organism>
<dbReference type="Gene3D" id="1.10.10.10">
    <property type="entry name" value="Winged helix-like DNA-binding domain superfamily/Winged helix DNA-binding domain"/>
    <property type="match status" value="1"/>
</dbReference>
<protein>
    <submittedName>
        <fullName evidence="4">ROK family protein</fullName>
    </submittedName>
</protein>
<dbReference type="RefSeq" id="WP_138193181.1">
    <property type="nucleotide sequence ID" value="NZ_VCIW01000003.1"/>
</dbReference>
<dbReference type="InterPro" id="IPR036390">
    <property type="entry name" value="WH_DNA-bd_sf"/>
</dbReference>
<comment type="function">
    <text evidence="1">Transcriptional repressor of xylose-utilizing enzymes.</text>
</comment>
<dbReference type="EMBL" id="VCIW01000003">
    <property type="protein sequence ID" value="TLS52940.1"/>
    <property type="molecule type" value="Genomic_DNA"/>
</dbReference>
<gene>
    <name evidence="4" type="ORF">FE782_06090</name>
</gene>
<proteinExistence type="inferred from homology"/>
<dbReference type="GO" id="GO:0042732">
    <property type="term" value="P:D-xylose metabolic process"/>
    <property type="evidence" value="ECO:0007669"/>
    <property type="project" value="UniProtKB-KW"/>
</dbReference>
<dbReference type="AlphaFoldDB" id="A0A5R9GFK3"/>
<dbReference type="Pfam" id="PF00480">
    <property type="entry name" value="ROK"/>
    <property type="match status" value="1"/>
</dbReference>
<dbReference type="InterPro" id="IPR043129">
    <property type="entry name" value="ATPase_NBD"/>
</dbReference>
<evidence type="ECO:0000256" key="3">
    <source>
        <dbReference type="ARBA" id="ARBA00022629"/>
    </source>
</evidence>
<dbReference type="OrthoDB" id="9796533at2"/>
<dbReference type="InterPro" id="IPR000600">
    <property type="entry name" value="ROK"/>
</dbReference>
<dbReference type="CDD" id="cd24076">
    <property type="entry name" value="ASKHA_ATPase_ROK_BsXylR-like"/>
    <property type="match status" value="1"/>
</dbReference>
<keyword evidence="5" id="KW-1185">Reference proteome</keyword>
<comment type="caution">
    <text evidence="4">The sequence shown here is derived from an EMBL/GenBank/DDBJ whole genome shotgun (WGS) entry which is preliminary data.</text>
</comment>
<keyword evidence="3" id="KW-0859">Xylose metabolism</keyword>
<evidence type="ECO:0000313" key="5">
    <source>
        <dbReference type="Proteomes" id="UP000309676"/>
    </source>
</evidence>
<dbReference type="InterPro" id="IPR036388">
    <property type="entry name" value="WH-like_DNA-bd_sf"/>
</dbReference>
<reference evidence="4 5" key="1">
    <citation type="submission" date="2019-05" db="EMBL/GenBank/DDBJ databases">
        <authorList>
            <person name="Narsing Rao M.P."/>
            <person name="Li W.J."/>
        </authorList>
    </citation>
    <scope>NUCLEOTIDE SEQUENCE [LARGE SCALE GENOMIC DNA]</scope>
    <source>
        <strain evidence="4 5">SYSU_K30003</strain>
    </source>
</reference>
<sequence>MKMTGDQTLIKRMNKSLVLDTIREHAPISRADISAKIGLNKASVSSLVAEWLEERLVLETGLGESSGGRKPVMLLYNAGAGYAVGVDLGVNSVSAVLTDLSGAIVAKERHRLRVSDPAAVADVAARTIRSLADGAPASPYGVVGVGLGVPGIVDDAGVVLTAPNFGWSDAPLAEMLETRVSMPVVIDNEANVGAVGEKQFGIGKDVGDLIYISAGVGIGTGLIVDHKLYRGASGFSGELGHMTIQADRGLPCGCGSEGCWEMYASEIALTARSGVSPELAELEGALRLAEAGDPSAIRVLEEIGRYLGIGIATIVNAFNPEMTIIGNRLALARPWIERPLREAVERHSLRHHRDRSRIEFASLGLDSAALGAASLAISRFLAAAKAGEASL</sequence>
<accession>A0A5R9GFK3</accession>
<dbReference type="PANTHER" id="PTHR18964">
    <property type="entry name" value="ROK (REPRESSOR, ORF, KINASE) FAMILY"/>
    <property type="match status" value="1"/>
</dbReference>
<evidence type="ECO:0000256" key="2">
    <source>
        <dbReference type="ARBA" id="ARBA00006479"/>
    </source>
</evidence>
<dbReference type="Gene3D" id="3.30.420.40">
    <property type="match status" value="2"/>
</dbReference>
<comment type="similarity">
    <text evidence="2">Belongs to the ROK (NagC/XylR) family.</text>
</comment>
<keyword evidence="3" id="KW-0119">Carbohydrate metabolism</keyword>
<dbReference type="PANTHER" id="PTHR18964:SF149">
    <property type="entry name" value="BIFUNCTIONAL UDP-N-ACETYLGLUCOSAMINE 2-EPIMERASE_N-ACETYLMANNOSAMINE KINASE"/>
    <property type="match status" value="1"/>
</dbReference>